<keyword evidence="1" id="KW-0732">Signal</keyword>
<name>A0ABY9WMW3_9BACT</name>
<evidence type="ECO:0000313" key="3">
    <source>
        <dbReference type="Proteomes" id="UP001611383"/>
    </source>
</evidence>
<dbReference type="Proteomes" id="UP001611383">
    <property type="component" value="Chromosome"/>
</dbReference>
<proteinExistence type="predicted"/>
<evidence type="ECO:0000256" key="1">
    <source>
        <dbReference type="SAM" id="SignalP"/>
    </source>
</evidence>
<evidence type="ECO:0000313" key="2">
    <source>
        <dbReference type="EMBL" id="WNG44945.1"/>
    </source>
</evidence>
<protein>
    <recommendedName>
        <fullName evidence="4">Outer membrane beta-barrel porin/alpha-amylase</fullName>
    </recommendedName>
</protein>
<dbReference type="RefSeq" id="WP_395818768.1">
    <property type="nucleotide sequence ID" value="NZ_CP043494.1"/>
</dbReference>
<gene>
    <name evidence="2" type="ORF">F0U60_13195</name>
</gene>
<evidence type="ECO:0008006" key="4">
    <source>
        <dbReference type="Google" id="ProtNLM"/>
    </source>
</evidence>
<feature type="signal peptide" evidence="1">
    <location>
        <begin position="1"/>
        <end position="21"/>
    </location>
</feature>
<dbReference type="EMBL" id="CP043494">
    <property type="protein sequence ID" value="WNG44945.1"/>
    <property type="molecule type" value="Genomic_DNA"/>
</dbReference>
<keyword evidence="3" id="KW-1185">Reference proteome</keyword>
<organism evidence="2 3">
    <name type="scientific">Archangium minus</name>
    <dbReference type="NCBI Taxonomy" id="83450"/>
    <lineage>
        <taxon>Bacteria</taxon>
        <taxon>Pseudomonadati</taxon>
        <taxon>Myxococcota</taxon>
        <taxon>Myxococcia</taxon>
        <taxon>Myxococcales</taxon>
        <taxon>Cystobacterineae</taxon>
        <taxon>Archangiaceae</taxon>
        <taxon>Archangium</taxon>
    </lineage>
</organism>
<sequence>MRTFSRWMALAVLVCGPAAYADRNDFEITKLGNPSAFRNSTQTEFSTNFQEEANGNFRAFARTFAAVMTSANLMPPETLGHAGFALNAELSVISLPSSVVLPTEREQTGSLLLPSVHVRKGLPFSLELGARVGWIDRSSMFATTGELKWAANEGFTWLPDIGVRLHVTRLMGNRDFDLTATGLDLGVGKQFPLGGMVTLTPYGGIDFTGVMASSDTLDFDQGRQLSDTLVEGNPYAGLDNTGVYEQVKMGQNINTRFYGGVRFIGGALQLGAEFSLSSQGSIPVTTTTRNQVGNTLTVTTETRDRALPAVVAFSTTLGLDF</sequence>
<accession>A0ABY9WMW3</accession>
<feature type="chain" id="PRO_5046212624" description="Outer membrane beta-barrel porin/alpha-amylase" evidence="1">
    <location>
        <begin position="22"/>
        <end position="321"/>
    </location>
</feature>
<reference evidence="2 3" key="1">
    <citation type="submission" date="2019-08" db="EMBL/GenBank/DDBJ databases">
        <title>Archangium and Cystobacter genomes.</title>
        <authorList>
            <person name="Chen I.-C.K."/>
            <person name="Wielgoss S."/>
        </authorList>
    </citation>
    <scope>NUCLEOTIDE SEQUENCE [LARGE SCALE GENOMIC DNA]</scope>
    <source>
        <strain evidence="2 3">Cbm 6</strain>
    </source>
</reference>